<organism evidence="14 15">
    <name type="scientific">Polypedilum vanderplanki</name>
    <name type="common">Sleeping chironomid midge</name>
    <dbReference type="NCBI Taxonomy" id="319348"/>
    <lineage>
        <taxon>Eukaryota</taxon>
        <taxon>Metazoa</taxon>
        <taxon>Ecdysozoa</taxon>
        <taxon>Arthropoda</taxon>
        <taxon>Hexapoda</taxon>
        <taxon>Insecta</taxon>
        <taxon>Pterygota</taxon>
        <taxon>Neoptera</taxon>
        <taxon>Endopterygota</taxon>
        <taxon>Diptera</taxon>
        <taxon>Nematocera</taxon>
        <taxon>Chironomoidea</taxon>
        <taxon>Chironomidae</taxon>
        <taxon>Chironominae</taxon>
        <taxon>Polypedilum</taxon>
        <taxon>Polypedilum</taxon>
    </lineage>
</organism>
<evidence type="ECO:0000256" key="10">
    <source>
        <dbReference type="ARBA" id="ARBA00023201"/>
    </source>
</evidence>
<dbReference type="PANTHER" id="PTHR11690:SF288">
    <property type="entry name" value="AMILORIDE-SENSITIVE NA+ CHANNEL-RELATED"/>
    <property type="match status" value="1"/>
</dbReference>
<proteinExistence type="inferred from homology"/>
<keyword evidence="4 12" id="KW-0894">Sodium channel</keyword>
<keyword evidence="6 13" id="KW-1133">Transmembrane helix</keyword>
<feature type="transmembrane region" description="Helical" evidence="13">
    <location>
        <begin position="444"/>
        <end position="470"/>
    </location>
</feature>
<comment type="caution">
    <text evidence="14">The sequence shown here is derived from an EMBL/GenBank/DDBJ whole genome shotgun (WGS) entry which is preliminary data.</text>
</comment>
<feature type="transmembrane region" description="Helical" evidence="13">
    <location>
        <begin position="70"/>
        <end position="98"/>
    </location>
</feature>
<keyword evidence="10 12" id="KW-0739">Sodium transport</keyword>
<evidence type="ECO:0000313" key="15">
    <source>
        <dbReference type="Proteomes" id="UP001107558"/>
    </source>
</evidence>
<evidence type="ECO:0000256" key="7">
    <source>
        <dbReference type="ARBA" id="ARBA00023053"/>
    </source>
</evidence>
<keyword evidence="8 12" id="KW-0406">Ion transport</keyword>
<protein>
    <submittedName>
        <fullName evidence="14">Uncharacterized protein</fullName>
    </submittedName>
</protein>
<evidence type="ECO:0000256" key="13">
    <source>
        <dbReference type="SAM" id="Phobius"/>
    </source>
</evidence>
<comment type="similarity">
    <text evidence="2 12">Belongs to the amiloride-sensitive sodium channel (TC 1.A.6) family.</text>
</comment>
<keyword evidence="11 12" id="KW-0407">Ion channel</keyword>
<evidence type="ECO:0000256" key="4">
    <source>
        <dbReference type="ARBA" id="ARBA00022461"/>
    </source>
</evidence>
<evidence type="ECO:0000256" key="12">
    <source>
        <dbReference type="RuleBase" id="RU000679"/>
    </source>
</evidence>
<evidence type="ECO:0000256" key="6">
    <source>
        <dbReference type="ARBA" id="ARBA00022989"/>
    </source>
</evidence>
<evidence type="ECO:0000256" key="8">
    <source>
        <dbReference type="ARBA" id="ARBA00023065"/>
    </source>
</evidence>
<dbReference type="Proteomes" id="UP001107558">
    <property type="component" value="Chromosome 3"/>
</dbReference>
<keyword evidence="7" id="KW-0915">Sodium</keyword>
<dbReference type="GO" id="GO:0005886">
    <property type="term" value="C:plasma membrane"/>
    <property type="evidence" value="ECO:0007669"/>
    <property type="project" value="TreeGrafter"/>
</dbReference>
<evidence type="ECO:0000256" key="3">
    <source>
        <dbReference type="ARBA" id="ARBA00022448"/>
    </source>
</evidence>
<dbReference type="InterPro" id="IPR001873">
    <property type="entry name" value="ENaC"/>
</dbReference>
<keyword evidence="5 12" id="KW-0812">Transmembrane</keyword>
<gene>
    <name evidence="14" type="ORF">PVAND_003307</name>
</gene>
<keyword evidence="15" id="KW-1185">Reference proteome</keyword>
<evidence type="ECO:0000256" key="1">
    <source>
        <dbReference type="ARBA" id="ARBA00004141"/>
    </source>
</evidence>
<evidence type="ECO:0000256" key="2">
    <source>
        <dbReference type="ARBA" id="ARBA00007193"/>
    </source>
</evidence>
<evidence type="ECO:0000313" key="14">
    <source>
        <dbReference type="EMBL" id="KAG5673244.1"/>
    </source>
</evidence>
<dbReference type="GO" id="GO:0015280">
    <property type="term" value="F:ligand-gated sodium channel activity"/>
    <property type="evidence" value="ECO:0007669"/>
    <property type="project" value="TreeGrafter"/>
</dbReference>
<dbReference type="OrthoDB" id="6502088at2759"/>
<dbReference type="Pfam" id="PF00858">
    <property type="entry name" value="ASC"/>
    <property type="match status" value="3"/>
</dbReference>
<dbReference type="EMBL" id="JADBJN010000003">
    <property type="protein sequence ID" value="KAG5673244.1"/>
    <property type="molecule type" value="Genomic_DNA"/>
</dbReference>
<keyword evidence="9 13" id="KW-0472">Membrane</keyword>
<comment type="subcellular location">
    <subcellularLocation>
        <location evidence="1">Membrane</location>
        <topology evidence="1">Multi-pass membrane protein</topology>
    </subcellularLocation>
</comment>
<evidence type="ECO:0000256" key="9">
    <source>
        <dbReference type="ARBA" id="ARBA00023136"/>
    </source>
</evidence>
<reference evidence="14" key="1">
    <citation type="submission" date="2021-03" db="EMBL/GenBank/DDBJ databases">
        <title>Chromosome level genome of the anhydrobiotic midge Polypedilum vanderplanki.</title>
        <authorList>
            <person name="Yoshida Y."/>
            <person name="Kikawada T."/>
            <person name="Gusev O."/>
        </authorList>
    </citation>
    <scope>NUCLEOTIDE SEQUENCE</scope>
    <source>
        <strain evidence="14">NIAS01</strain>
        <tissue evidence="14">Whole body or cell culture</tissue>
    </source>
</reference>
<dbReference type="Gene3D" id="1.10.287.770">
    <property type="entry name" value="YojJ-like"/>
    <property type="match status" value="2"/>
</dbReference>
<accession>A0A9J6BTN7</accession>
<evidence type="ECO:0000256" key="11">
    <source>
        <dbReference type="ARBA" id="ARBA00023303"/>
    </source>
</evidence>
<evidence type="ECO:0000256" key="5">
    <source>
        <dbReference type="ARBA" id="ARBA00022692"/>
    </source>
</evidence>
<name>A0A9J6BTN7_POLVA</name>
<keyword evidence="3 12" id="KW-0813">Transport</keyword>
<dbReference type="PANTHER" id="PTHR11690">
    <property type="entry name" value="AMILORIDE-SENSITIVE SODIUM CHANNEL-RELATED"/>
    <property type="match status" value="1"/>
</dbReference>
<sequence>MFDNGKVLVIFYVDILDAIERNEIKIDKLDMEIDNLFTKVHQKAYSINFKYKNIQISEIKRKRQFNEVDFLSFIGGLLGVFAGFSFLSFIEIFYWLALKTFIHIRKKKMIQPLTVSQVMSMKNSKKFMTKCQEYFKNTSIHGLAYFANTKFIERKLVKLSVCYYQINYMVDKTDFKVIKYYDETLFETAQYDWFKQQYVKWNEKNKVRFSRNLMYDKGIVYTFNMMDSRQLLNLENVHDDFICKRNISMSNQLSMTNFLNYPIKTDSKDHSIFRFRFKEIKIDNSKTELCRRRSIIIHKQETFLRVTIDYDEIKIDHSMNIEITPKIIKTDMSLRKIDPFVRDCYFENEKKLKYFKIYTEKYCRLECMIPILERKQEQLENNEKFSFKQNCSCLPTCDSIEYHVDVYPSDDGADDNETFVINVRMNTDNMILFRRYQQFSFSDAISYVGGLLGLFAGISVLSIVEIFYFITLRLLNDILRLLKRQFA</sequence>
<dbReference type="AlphaFoldDB" id="A0A9J6BTN7"/>